<organism evidence="3 4">
    <name type="scientific">Sanghuangporus baumii</name>
    <name type="common">Phellinus baumii</name>
    <dbReference type="NCBI Taxonomy" id="108892"/>
    <lineage>
        <taxon>Eukaryota</taxon>
        <taxon>Fungi</taxon>
        <taxon>Dikarya</taxon>
        <taxon>Basidiomycota</taxon>
        <taxon>Agaricomycotina</taxon>
        <taxon>Agaricomycetes</taxon>
        <taxon>Hymenochaetales</taxon>
        <taxon>Hymenochaetaceae</taxon>
        <taxon>Sanghuangporus</taxon>
    </lineage>
</organism>
<dbReference type="EMBL" id="LNZH02000139">
    <property type="protein sequence ID" value="OCB90217.1"/>
    <property type="molecule type" value="Genomic_DNA"/>
</dbReference>
<protein>
    <recommendedName>
        <fullName evidence="2">BTB domain-containing protein</fullName>
    </recommendedName>
</protein>
<dbReference type="Proteomes" id="UP000757232">
    <property type="component" value="Unassembled WGS sequence"/>
</dbReference>
<name>A0A9Q5I2X5_SANBA</name>
<dbReference type="SMART" id="SM00225">
    <property type="entry name" value="BTB"/>
    <property type="match status" value="1"/>
</dbReference>
<evidence type="ECO:0000313" key="4">
    <source>
        <dbReference type="Proteomes" id="UP000757232"/>
    </source>
</evidence>
<proteinExistence type="predicted"/>
<dbReference type="OrthoDB" id="3220652at2759"/>
<evidence type="ECO:0000259" key="2">
    <source>
        <dbReference type="PROSITE" id="PS50097"/>
    </source>
</evidence>
<accession>A0A9Q5I2X5</accession>
<feature type="region of interest" description="Disordered" evidence="1">
    <location>
        <begin position="12"/>
        <end position="36"/>
    </location>
</feature>
<comment type="caution">
    <text evidence="3">The sequence shown here is derived from an EMBL/GenBank/DDBJ whole genome shotgun (WGS) entry which is preliminary data.</text>
</comment>
<gene>
    <name evidence="3" type="ORF">A7U60_g2588</name>
</gene>
<evidence type="ECO:0000256" key="1">
    <source>
        <dbReference type="SAM" id="MobiDB-lite"/>
    </source>
</evidence>
<dbReference type="SUPFAM" id="SSF54695">
    <property type="entry name" value="POZ domain"/>
    <property type="match status" value="1"/>
</dbReference>
<keyword evidence="4" id="KW-1185">Reference proteome</keyword>
<reference evidence="3" key="1">
    <citation type="submission" date="2016-06" db="EMBL/GenBank/DDBJ databases">
        <title>Draft Genome sequence of the fungus Inonotus baumii.</title>
        <authorList>
            <person name="Zhu H."/>
            <person name="Lin W."/>
        </authorList>
    </citation>
    <scope>NUCLEOTIDE SEQUENCE</scope>
    <source>
        <strain evidence="3">821</strain>
    </source>
</reference>
<dbReference type="PROSITE" id="PS50097">
    <property type="entry name" value="BTB"/>
    <property type="match status" value="1"/>
</dbReference>
<sequence length="390" mass="43821">MLDDLVLREPFSSPTPTLSGDSNGIQSPTLSESSRLSAETRQTDFWFEDGSVILLAGTVAFKVHRGQLARHSEVFRDLLSLPQPIDEGIFEGCPLVELHDSPTDLWYLLRALYDGLYFKQLCATDFTPLSSILRLSSKYFMEHLRERCISRLMIDWPTTLICWDSRESEATDKHGRYSPRVRFPHPILVINFARQMGITSVLPSAFYDLCRYGPSKIVAGVIQHRHKGPIKVPSEEASSETPTVRLSLDDLRIAFIGRENAQRVVASFIEQELNNREPAADCHNRELAGDNGRHCRESFYFIMLNLLRAVGGLSSGRDCDPLFSLTQAAEMMNRSDFSDGTHFCSLKLCVACRADFAQAVKIAREQVWTQIPSWFGMADFTGTSAKALAS</sequence>
<dbReference type="Pfam" id="PF00651">
    <property type="entry name" value="BTB"/>
    <property type="match status" value="1"/>
</dbReference>
<feature type="domain" description="BTB" evidence="2">
    <location>
        <begin position="50"/>
        <end position="115"/>
    </location>
</feature>
<dbReference type="InterPro" id="IPR011333">
    <property type="entry name" value="SKP1/BTB/POZ_sf"/>
</dbReference>
<dbReference type="AlphaFoldDB" id="A0A9Q5I2X5"/>
<dbReference type="InterPro" id="IPR000210">
    <property type="entry name" value="BTB/POZ_dom"/>
</dbReference>
<evidence type="ECO:0000313" key="3">
    <source>
        <dbReference type="EMBL" id="OCB90217.1"/>
    </source>
</evidence>
<dbReference type="Gene3D" id="3.30.710.10">
    <property type="entry name" value="Potassium Channel Kv1.1, Chain A"/>
    <property type="match status" value="1"/>
</dbReference>